<dbReference type="GO" id="GO:0000325">
    <property type="term" value="C:plant-type vacuole"/>
    <property type="evidence" value="ECO:0007669"/>
    <property type="project" value="TreeGrafter"/>
</dbReference>
<dbReference type="EC" id="2.3.2.27" evidence="3"/>
<evidence type="ECO:0000256" key="6">
    <source>
        <dbReference type="ARBA" id="ARBA00022723"/>
    </source>
</evidence>
<evidence type="ECO:0000256" key="13">
    <source>
        <dbReference type="SAM" id="Phobius"/>
    </source>
</evidence>
<organism evidence="15 16">
    <name type="scientific">Striga asiatica</name>
    <name type="common">Asiatic witchweed</name>
    <name type="synonym">Buchnera asiatica</name>
    <dbReference type="NCBI Taxonomy" id="4170"/>
    <lineage>
        <taxon>Eukaryota</taxon>
        <taxon>Viridiplantae</taxon>
        <taxon>Streptophyta</taxon>
        <taxon>Embryophyta</taxon>
        <taxon>Tracheophyta</taxon>
        <taxon>Spermatophyta</taxon>
        <taxon>Magnoliopsida</taxon>
        <taxon>eudicotyledons</taxon>
        <taxon>Gunneridae</taxon>
        <taxon>Pentapetalae</taxon>
        <taxon>asterids</taxon>
        <taxon>lamiids</taxon>
        <taxon>Lamiales</taxon>
        <taxon>Orobanchaceae</taxon>
        <taxon>Buchnereae</taxon>
        <taxon>Striga</taxon>
    </lineage>
</organism>
<comment type="catalytic activity">
    <reaction evidence="1">
        <text>S-ubiquitinyl-[E2 ubiquitin-conjugating enzyme]-L-cysteine + [acceptor protein]-L-lysine = [E2 ubiquitin-conjugating enzyme]-L-cysteine + N(6)-ubiquitinyl-[acceptor protein]-L-lysine.</text>
        <dbReference type="EC" id="2.3.2.27"/>
    </reaction>
</comment>
<keyword evidence="8" id="KW-0833">Ubl conjugation pathway</keyword>
<dbReference type="InterPro" id="IPR001841">
    <property type="entry name" value="Znf_RING"/>
</dbReference>
<keyword evidence="4" id="KW-0808">Transferase</keyword>
<evidence type="ECO:0000313" key="16">
    <source>
        <dbReference type="Proteomes" id="UP000325081"/>
    </source>
</evidence>
<dbReference type="SMART" id="SM00184">
    <property type="entry name" value="RING"/>
    <property type="match status" value="1"/>
</dbReference>
<evidence type="ECO:0000256" key="7">
    <source>
        <dbReference type="ARBA" id="ARBA00022771"/>
    </source>
</evidence>
<dbReference type="Gene3D" id="3.30.40.10">
    <property type="entry name" value="Zinc/RING finger domain, C3HC4 (zinc finger)"/>
    <property type="match status" value="1"/>
</dbReference>
<dbReference type="Pfam" id="PF13639">
    <property type="entry name" value="zf-RING_2"/>
    <property type="match status" value="1"/>
</dbReference>
<dbReference type="GO" id="GO:0016020">
    <property type="term" value="C:membrane"/>
    <property type="evidence" value="ECO:0007669"/>
    <property type="project" value="UniProtKB-SubCell"/>
</dbReference>
<dbReference type="Proteomes" id="UP000325081">
    <property type="component" value="Unassembled WGS sequence"/>
</dbReference>
<dbReference type="GO" id="GO:0016567">
    <property type="term" value="P:protein ubiquitination"/>
    <property type="evidence" value="ECO:0007669"/>
    <property type="project" value="TreeGrafter"/>
</dbReference>
<evidence type="ECO:0000256" key="11">
    <source>
        <dbReference type="ARBA" id="ARBA00023136"/>
    </source>
</evidence>
<dbReference type="SUPFAM" id="SSF57850">
    <property type="entry name" value="RING/U-box"/>
    <property type="match status" value="1"/>
</dbReference>
<keyword evidence="6" id="KW-0479">Metal-binding</keyword>
<evidence type="ECO:0000256" key="9">
    <source>
        <dbReference type="ARBA" id="ARBA00022833"/>
    </source>
</evidence>
<evidence type="ECO:0000256" key="10">
    <source>
        <dbReference type="ARBA" id="ARBA00022989"/>
    </source>
</evidence>
<evidence type="ECO:0000256" key="12">
    <source>
        <dbReference type="PROSITE-ProRule" id="PRU00175"/>
    </source>
</evidence>
<feature type="transmembrane region" description="Helical" evidence="13">
    <location>
        <begin position="6"/>
        <end position="39"/>
    </location>
</feature>
<reference evidence="16" key="1">
    <citation type="journal article" date="2019" name="Curr. Biol.">
        <title>Genome Sequence of Striga asiatica Provides Insight into the Evolution of Plant Parasitism.</title>
        <authorList>
            <person name="Yoshida S."/>
            <person name="Kim S."/>
            <person name="Wafula E.K."/>
            <person name="Tanskanen J."/>
            <person name="Kim Y.M."/>
            <person name="Honaas L."/>
            <person name="Yang Z."/>
            <person name="Spallek T."/>
            <person name="Conn C.E."/>
            <person name="Ichihashi Y."/>
            <person name="Cheong K."/>
            <person name="Cui S."/>
            <person name="Der J.P."/>
            <person name="Gundlach H."/>
            <person name="Jiao Y."/>
            <person name="Hori C."/>
            <person name="Ishida J.K."/>
            <person name="Kasahara H."/>
            <person name="Kiba T."/>
            <person name="Kim M.S."/>
            <person name="Koo N."/>
            <person name="Laohavisit A."/>
            <person name="Lee Y.H."/>
            <person name="Lumba S."/>
            <person name="McCourt P."/>
            <person name="Mortimer J.C."/>
            <person name="Mutuku J.M."/>
            <person name="Nomura T."/>
            <person name="Sasaki-Sekimoto Y."/>
            <person name="Seto Y."/>
            <person name="Wang Y."/>
            <person name="Wakatake T."/>
            <person name="Sakakibara H."/>
            <person name="Demura T."/>
            <person name="Yamaguchi S."/>
            <person name="Yoneyama K."/>
            <person name="Manabe R.I."/>
            <person name="Nelson D.C."/>
            <person name="Schulman A.H."/>
            <person name="Timko M.P."/>
            <person name="dePamphilis C.W."/>
            <person name="Choi D."/>
            <person name="Shirasu K."/>
        </authorList>
    </citation>
    <scope>NUCLEOTIDE SEQUENCE [LARGE SCALE GENOMIC DNA]</scope>
    <source>
        <strain evidence="16">cv. UVA1</strain>
    </source>
</reference>
<feature type="domain" description="RING-type" evidence="14">
    <location>
        <begin position="98"/>
        <end position="139"/>
    </location>
</feature>
<dbReference type="FunFam" id="3.30.40.10:FF:000391">
    <property type="entry name" value="E3 ubiquitin protein ligase RIE1"/>
    <property type="match status" value="1"/>
</dbReference>
<comment type="subcellular location">
    <subcellularLocation>
        <location evidence="2">Membrane</location>
        <topology evidence="2">Multi-pass membrane protein</topology>
    </subcellularLocation>
</comment>
<dbReference type="AlphaFoldDB" id="A0A5A7PWD7"/>
<evidence type="ECO:0000256" key="1">
    <source>
        <dbReference type="ARBA" id="ARBA00000900"/>
    </source>
</evidence>
<evidence type="ECO:0000313" key="15">
    <source>
        <dbReference type="EMBL" id="GER37193.1"/>
    </source>
</evidence>
<dbReference type="OrthoDB" id="8062037at2759"/>
<evidence type="ECO:0000256" key="8">
    <source>
        <dbReference type="ARBA" id="ARBA00022786"/>
    </source>
</evidence>
<dbReference type="EMBL" id="BKCP01005294">
    <property type="protein sequence ID" value="GER37193.1"/>
    <property type="molecule type" value="Genomic_DNA"/>
</dbReference>
<dbReference type="PANTHER" id="PTHR45977">
    <property type="entry name" value="TARGET OF ERK KINASE MPK-1"/>
    <property type="match status" value="1"/>
</dbReference>
<evidence type="ECO:0000256" key="2">
    <source>
        <dbReference type="ARBA" id="ARBA00004141"/>
    </source>
</evidence>
<keyword evidence="9" id="KW-0862">Zinc</keyword>
<keyword evidence="16" id="KW-1185">Reference proteome</keyword>
<gene>
    <name evidence="15" type="ORF">STAS_13586</name>
</gene>
<accession>A0A5A7PWD7</accession>
<dbReference type="PANTHER" id="PTHR45977:SF11">
    <property type="entry name" value="E3 UBIQUITIN PROTEIN LIGASE RIE1"/>
    <property type="match status" value="1"/>
</dbReference>
<evidence type="ECO:0000259" key="14">
    <source>
        <dbReference type="PROSITE" id="PS50089"/>
    </source>
</evidence>
<evidence type="ECO:0000256" key="4">
    <source>
        <dbReference type="ARBA" id="ARBA00022679"/>
    </source>
</evidence>
<comment type="caution">
    <text evidence="15">The sequence shown here is derived from an EMBL/GenBank/DDBJ whole genome shotgun (WGS) entry which is preliminary data.</text>
</comment>
<name>A0A5A7PWD7_STRAF</name>
<protein>
    <recommendedName>
        <fullName evidence="3">RING-type E3 ubiquitin transferase</fullName>
        <ecNumber evidence="3">2.3.2.27</ecNumber>
    </recommendedName>
</protein>
<sequence length="149" mass="16491">LAVVFLAFNVIFAIFCVVLACLIRIALCCCLSCIIAILYFDGQEGASDVDLKILPKYRFQASKNEERANIAVGTMVPIETSSGYMANDQILSSEDGECCICLCPYEDGTELHALPCNHHFHSTCIVKWLKMNVTCPLCKYNILKGNDQV</sequence>
<proteinExistence type="predicted"/>
<keyword evidence="5 13" id="KW-0812">Transmembrane</keyword>
<evidence type="ECO:0000256" key="5">
    <source>
        <dbReference type="ARBA" id="ARBA00022692"/>
    </source>
</evidence>
<dbReference type="GO" id="GO:0008270">
    <property type="term" value="F:zinc ion binding"/>
    <property type="evidence" value="ECO:0007669"/>
    <property type="project" value="UniProtKB-KW"/>
</dbReference>
<keyword evidence="7 12" id="KW-0863">Zinc-finger</keyword>
<dbReference type="GO" id="GO:0061630">
    <property type="term" value="F:ubiquitin protein ligase activity"/>
    <property type="evidence" value="ECO:0007669"/>
    <property type="project" value="UniProtKB-EC"/>
</dbReference>
<feature type="non-terminal residue" evidence="15">
    <location>
        <position position="1"/>
    </location>
</feature>
<dbReference type="GO" id="GO:0006511">
    <property type="term" value="P:ubiquitin-dependent protein catabolic process"/>
    <property type="evidence" value="ECO:0007669"/>
    <property type="project" value="TreeGrafter"/>
</dbReference>
<keyword evidence="10 13" id="KW-1133">Transmembrane helix</keyword>
<keyword evidence="11 13" id="KW-0472">Membrane</keyword>
<dbReference type="InterPro" id="IPR013083">
    <property type="entry name" value="Znf_RING/FYVE/PHD"/>
</dbReference>
<dbReference type="PROSITE" id="PS50089">
    <property type="entry name" value="ZF_RING_2"/>
    <property type="match status" value="1"/>
</dbReference>
<evidence type="ECO:0000256" key="3">
    <source>
        <dbReference type="ARBA" id="ARBA00012483"/>
    </source>
</evidence>